<accession>A0A1R1YHW3</accession>
<reference evidence="1 2" key="1">
    <citation type="submission" date="2017-01" db="EMBL/GenBank/DDBJ databases">
        <authorList>
            <person name="Mah S.A."/>
            <person name="Swanson W.J."/>
            <person name="Moy G.W."/>
            <person name="Vacquier V.D."/>
        </authorList>
    </citation>
    <scope>NUCLEOTIDE SEQUENCE [LARGE SCALE GENOMIC DNA]</scope>
    <source>
        <strain evidence="1 2">GSMNP</strain>
    </source>
</reference>
<organism evidence="1 2">
    <name type="scientific">Smittium culicis</name>
    <dbReference type="NCBI Taxonomy" id="133412"/>
    <lineage>
        <taxon>Eukaryota</taxon>
        <taxon>Fungi</taxon>
        <taxon>Fungi incertae sedis</taxon>
        <taxon>Zoopagomycota</taxon>
        <taxon>Kickxellomycotina</taxon>
        <taxon>Harpellomycetes</taxon>
        <taxon>Harpellales</taxon>
        <taxon>Legeriomycetaceae</taxon>
        <taxon>Smittium</taxon>
    </lineage>
</organism>
<gene>
    <name evidence="1" type="ORF">AYI70_g110</name>
</gene>
<sequence>MEHQDFHSISPVELFIRVSERSNSRKPPMNSEILPIERSGKSYRIVSRYLKENWDRSEGFKRRTDKVFLYSTAMSSK</sequence>
<protein>
    <submittedName>
        <fullName evidence="1">Uncharacterized protein</fullName>
    </submittedName>
</protein>
<comment type="caution">
    <text evidence="1">The sequence shown here is derived from an EMBL/GenBank/DDBJ whole genome shotgun (WGS) entry which is preliminary data.</text>
</comment>
<keyword evidence="2" id="KW-1185">Reference proteome</keyword>
<evidence type="ECO:0000313" key="1">
    <source>
        <dbReference type="EMBL" id="OMJ26507.1"/>
    </source>
</evidence>
<dbReference type="AlphaFoldDB" id="A0A1R1YHW3"/>
<dbReference type="Proteomes" id="UP000187283">
    <property type="component" value="Unassembled WGS sequence"/>
</dbReference>
<evidence type="ECO:0000313" key="2">
    <source>
        <dbReference type="Proteomes" id="UP000187283"/>
    </source>
</evidence>
<name>A0A1R1YHW3_9FUNG</name>
<proteinExistence type="predicted"/>
<dbReference type="EMBL" id="LSSN01000012">
    <property type="protein sequence ID" value="OMJ26507.1"/>
    <property type="molecule type" value="Genomic_DNA"/>
</dbReference>